<dbReference type="CDD" id="cd03467">
    <property type="entry name" value="Rieske"/>
    <property type="match status" value="1"/>
</dbReference>
<organism evidence="8 9">
    <name type="scientific">Actinoplanes sandaracinus</name>
    <dbReference type="NCBI Taxonomy" id="3045177"/>
    <lineage>
        <taxon>Bacteria</taxon>
        <taxon>Bacillati</taxon>
        <taxon>Actinomycetota</taxon>
        <taxon>Actinomycetes</taxon>
        <taxon>Micromonosporales</taxon>
        <taxon>Micromonosporaceae</taxon>
        <taxon>Actinoplanes</taxon>
    </lineage>
</organism>
<dbReference type="InterPro" id="IPR019251">
    <property type="entry name" value="DUF2231_TM"/>
</dbReference>
<dbReference type="EMBL" id="JASCTH010000022">
    <property type="protein sequence ID" value="MDI6102810.1"/>
    <property type="molecule type" value="Genomic_DNA"/>
</dbReference>
<dbReference type="InterPro" id="IPR036922">
    <property type="entry name" value="Rieske_2Fe-2S_sf"/>
</dbReference>
<protein>
    <submittedName>
        <fullName evidence="8">Rieske (2Fe-2S) protein</fullName>
    </submittedName>
</protein>
<feature type="transmembrane region" description="Helical" evidence="6">
    <location>
        <begin position="133"/>
        <end position="154"/>
    </location>
</feature>
<feature type="compositionally biased region" description="Low complexity" evidence="5">
    <location>
        <begin position="72"/>
        <end position="91"/>
    </location>
</feature>
<evidence type="ECO:0000313" key="8">
    <source>
        <dbReference type="EMBL" id="MDI6102810.1"/>
    </source>
</evidence>
<evidence type="ECO:0000259" key="7">
    <source>
        <dbReference type="PROSITE" id="PS51296"/>
    </source>
</evidence>
<keyword evidence="1" id="KW-0001">2Fe-2S</keyword>
<dbReference type="Pfam" id="PF00355">
    <property type="entry name" value="Rieske"/>
    <property type="match status" value="1"/>
</dbReference>
<keyword evidence="2" id="KW-0479">Metal-binding</keyword>
<dbReference type="RefSeq" id="WP_282763896.1">
    <property type="nucleotide sequence ID" value="NZ_JASCTH010000022.1"/>
</dbReference>
<dbReference type="Proteomes" id="UP001241758">
    <property type="component" value="Unassembled WGS sequence"/>
</dbReference>
<feature type="domain" description="Rieske" evidence="7">
    <location>
        <begin position="207"/>
        <end position="302"/>
    </location>
</feature>
<feature type="region of interest" description="Disordered" evidence="5">
    <location>
        <begin position="72"/>
        <end position="95"/>
    </location>
</feature>
<name>A0ABT6WSX3_9ACTN</name>
<feature type="transmembrane region" description="Helical" evidence="6">
    <location>
        <begin position="166"/>
        <end position="186"/>
    </location>
</feature>
<keyword evidence="6" id="KW-0812">Transmembrane</keyword>
<accession>A0ABT6WSX3</accession>
<dbReference type="Pfam" id="PF09990">
    <property type="entry name" value="DUF2231"/>
    <property type="match status" value="1"/>
</dbReference>
<dbReference type="Gene3D" id="2.102.10.10">
    <property type="entry name" value="Rieske [2Fe-2S] iron-sulphur domain"/>
    <property type="match status" value="1"/>
</dbReference>
<keyword evidence="4" id="KW-0411">Iron-sulfur</keyword>
<feature type="transmembrane region" description="Helical" evidence="6">
    <location>
        <begin position="100"/>
        <end position="121"/>
    </location>
</feature>
<gene>
    <name evidence="8" type="ORF">QLQ12_29735</name>
</gene>
<evidence type="ECO:0000256" key="6">
    <source>
        <dbReference type="SAM" id="Phobius"/>
    </source>
</evidence>
<dbReference type="SUPFAM" id="SSF50022">
    <property type="entry name" value="ISP domain"/>
    <property type="match status" value="1"/>
</dbReference>
<sequence length="305" mass="31327">MLRQVLTRLEQAHALDGASDRLQAAVSATVRPRPLRDLLHGKWLGHPLHPVLVQVPVGAFISAAVLDLLPSRSGSPSRSRFGSLSGFRSGSAPASSGDRAVTALIAAGLAGVAPAVMAGLVDWSEMTKDRRRVGLVHAAANTVAVGLYAGSLVARLTGRATAGKALAFAGLSVAGTGAFLGGHLSYAQGGGVSHAAPEVARVPEEWTVAGSLSSLPDGKPAARRVGDVAVLLYRQGDQVTALIDRCSHEGGPLSEGDLSDGCVVCPWHGSTFRLSDGAVVHGPAGNDQPVLPVRVRDGLVEVRRP</sequence>
<reference evidence="8 9" key="1">
    <citation type="submission" date="2023-05" db="EMBL/GenBank/DDBJ databases">
        <title>Actinoplanes sp. NEAU-A12 genome sequencing.</title>
        <authorList>
            <person name="Wang Z.-S."/>
        </authorList>
    </citation>
    <scope>NUCLEOTIDE SEQUENCE [LARGE SCALE GENOMIC DNA]</scope>
    <source>
        <strain evidence="8 9">NEAU-A12</strain>
    </source>
</reference>
<dbReference type="PANTHER" id="PTHR21496:SF23">
    <property type="entry name" value="3-PHENYLPROPIONATE_CINNAMIC ACID DIOXYGENASE FERREDOXIN SUBUNIT"/>
    <property type="match status" value="1"/>
</dbReference>
<keyword evidence="9" id="KW-1185">Reference proteome</keyword>
<proteinExistence type="predicted"/>
<comment type="caution">
    <text evidence="8">The sequence shown here is derived from an EMBL/GenBank/DDBJ whole genome shotgun (WGS) entry which is preliminary data.</text>
</comment>
<dbReference type="PROSITE" id="PS51296">
    <property type="entry name" value="RIESKE"/>
    <property type="match status" value="1"/>
</dbReference>
<evidence type="ECO:0000256" key="4">
    <source>
        <dbReference type="ARBA" id="ARBA00023014"/>
    </source>
</evidence>
<evidence type="ECO:0000313" key="9">
    <source>
        <dbReference type="Proteomes" id="UP001241758"/>
    </source>
</evidence>
<feature type="transmembrane region" description="Helical" evidence="6">
    <location>
        <begin position="51"/>
        <end position="70"/>
    </location>
</feature>
<keyword evidence="6" id="KW-1133">Transmembrane helix</keyword>
<dbReference type="PANTHER" id="PTHR21496">
    <property type="entry name" value="FERREDOXIN-RELATED"/>
    <property type="match status" value="1"/>
</dbReference>
<dbReference type="InterPro" id="IPR017941">
    <property type="entry name" value="Rieske_2Fe-2S"/>
</dbReference>
<evidence type="ECO:0000256" key="3">
    <source>
        <dbReference type="ARBA" id="ARBA00023004"/>
    </source>
</evidence>
<keyword evidence="3" id="KW-0408">Iron</keyword>
<evidence type="ECO:0000256" key="1">
    <source>
        <dbReference type="ARBA" id="ARBA00022714"/>
    </source>
</evidence>
<evidence type="ECO:0000256" key="2">
    <source>
        <dbReference type="ARBA" id="ARBA00022723"/>
    </source>
</evidence>
<keyword evidence="6" id="KW-0472">Membrane</keyword>
<evidence type="ECO:0000256" key="5">
    <source>
        <dbReference type="SAM" id="MobiDB-lite"/>
    </source>
</evidence>